<name>A0A5P8VW31_9NOSO</name>
<organism evidence="1 2">
    <name type="scientific">Nostoc sphaeroides CCNUC1</name>
    <dbReference type="NCBI Taxonomy" id="2653204"/>
    <lineage>
        <taxon>Bacteria</taxon>
        <taxon>Bacillati</taxon>
        <taxon>Cyanobacteriota</taxon>
        <taxon>Cyanophyceae</taxon>
        <taxon>Nostocales</taxon>
        <taxon>Nostocaceae</taxon>
        <taxon>Nostoc</taxon>
    </lineage>
</organism>
<dbReference type="RefSeq" id="WP_225892369.1">
    <property type="nucleotide sequence ID" value="NZ_CP045226.1"/>
</dbReference>
<evidence type="ECO:0000313" key="2">
    <source>
        <dbReference type="Proteomes" id="UP000326678"/>
    </source>
</evidence>
<sequence>MTFRFEHHNQILTVLECLDSDCFTSKLLSNSDRYADDSVEARDLIDLAILRLRSPIPQVSIEKGEKVYQVMRPLERA</sequence>
<reference evidence="1 2" key="1">
    <citation type="submission" date="2019-10" db="EMBL/GenBank/DDBJ databases">
        <title>Genomic and transcriptomic insights into the perfect genentic adaptation of a filamentous nitrogen-fixing cyanobacterium to rice fields.</title>
        <authorList>
            <person name="Chen Z."/>
        </authorList>
    </citation>
    <scope>NUCLEOTIDE SEQUENCE [LARGE SCALE GENOMIC DNA]</scope>
    <source>
        <strain evidence="1">CCNUC1</strain>
    </source>
</reference>
<dbReference type="AlphaFoldDB" id="A0A5P8VW31"/>
<evidence type="ECO:0000313" key="1">
    <source>
        <dbReference type="EMBL" id="QFS44099.1"/>
    </source>
</evidence>
<keyword evidence="2" id="KW-1185">Reference proteome</keyword>
<protein>
    <submittedName>
        <fullName evidence="1">Uncharacterized protein</fullName>
    </submittedName>
</protein>
<accession>A0A5P8VW31</accession>
<dbReference type="Proteomes" id="UP000326678">
    <property type="component" value="Chromosome Gxm1"/>
</dbReference>
<dbReference type="EMBL" id="CP045226">
    <property type="protein sequence ID" value="QFS44099.1"/>
    <property type="molecule type" value="Genomic_DNA"/>
</dbReference>
<proteinExistence type="predicted"/>
<gene>
    <name evidence="1" type="ORF">GXM_01572</name>
</gene>
<dbReference type="KEGG" id="nsh:GXM_01572"/>